<evidence type="ECO:0000313" key="4">
    <source>
        <dbReference type="Proteomes" id="UP000719766"/>
    </source>
</evidence>
<feature type="signal peptide" evidence="2">
    <location>
        <begin position="1"/>
        <end position="27"/>
    </location>
</feature>
<comment type="caution">
    <text evidence="3">The sequence shown here is derived from an EMBL/GenBank/DDBJ whole genome shotgun (WGS) entry which is preliminary data.</text>
</comment>
<feature type="compositionally biased region" description="Basic and acidic residues" evidence="1">
    <location>
        <begin position="94"/>
        <end position="106"/>
    </location>
</feature>
<reference evidence="3" key="1">
    <citation type="journal article" date="2020" name="New Phytol.">
        <title>Comparative genomics reveals dynamic genome evolution in host specialist ectomycorrhizal fungi.</title>
        <authorList>
            <person name="Lofgren L.A."/>
            <person name="Nguyen N.H."/>
            <person name="Vilgalys R."/>
            <person name="Ruytinx J."/>
            <person name="Liao H.L."/>
            <person name="Branco S."/>
            <person name="Kuo A."/>
            <person name="LaButti K."/>
            <person name="Lipzen A."/>
            <person name="Andreopoulos W."/>
            <person name="Pangilinan J."/>
            <person name="Riley R."/>
            <person name="Hundley H."/>
            <person name="Na H."/>
            <person name="Barry K."/>
            <person name="Grigoriev I.V."/>
            <person name="Stajich J.E."/>
            <person name="Kennedy P.G."/>
        </authorList>
    </citation>
    <scope>NUCLEOTIDE SEQUENCE</scope>
    <source>
        <strain evidence="3">S12</strain>
    </source>
</reference>
<accession>A0A9P7APM2</accession>
<evidence type="ECO:0000256" key="2">
    <source>
        <dbReference type="SAM" id="SignalP"/>
    </source>
</evidence>
<feature type="chain" id="PRO_5040136616" description="Secreted protein" evidence="2">
    <location>
        <begin position="28"/>
        <end position="116"/>
    </location>
</feature>
<keyword evidence="2" id="KW-0732">Signal</keyword>
<dbReference type="GeneID" id="64593991"/>
<evidence type="ECO:0000313" key="3">
    <source>
        <dbReference type="EMBL" id="KAG1792746.1"/>
    </source>
</evidence>
<proteinExistence type="predicted"/>
<name>A0A9P7APM2_9AGAM</name>
<organism evidence="3 4">
    <name type="scientific">Suillus plorans</name>
    <dbReference type="NCBI Taxonomy" id="116603"/>
    <lineage>
        <taxon>Eukaryota</taxon>
        <taxon>Fungi</taxon>
        <taxon>Dikarya</taxon>
        <taxon>Basidiomycota</taxon>
        <taxon>Agaricomycotina</taxon>
        <taxon>Agaricomycetes</taxon>
        <taxon>Agaricomycetidae</taxon>
        <taxon>Boletales</taxon>
        <taxon>Suillineae</taxon>
        <taxon>Suillaceae</taxon>
        <taxon>Suillus</taxon>
    </lineage>
</organism>
<gene>
    <name evidence="3" type="ORF">HD556DRAFT_1309044</name>
</gene>
<evidence type="ECO:0008006" key="5">
    <source>
        <dbReference type="Google" id="ProtNLM"/>
    </source>
</evidence>
<keyword evidence="4" id="KW-1185">Reference proteome</keyword>
<dbReference type="Proteomes" id="UP000719766">
    <property type="component" value="Unassembled WGS sequence"/>
</dbReference>
<dbReference type="EMBL" id="JABBWE010000034">
    <property type="protein sequence ID" value="KAG1792746.1"/>
    <property type="molecule type" value="Genomic_DNA"/>
</dbReference>
<feature type="compositionally biased region" description="Polar residues" evidence="1">
    <location>
        <begin position="73"/>
        <end position="89"/>
    </location>
</feature>
<feature type="region of interest" description="Disordered" evidence="1">
    <location>
        <begin position="73"/>
        <end position="116"/>
    </location>
</feature>
<dbReference type="RefSeq" id="XP_041159315.1">
    <property type="nucleotide sequence ID" value="XM_041300227.1"/>
</dbReference>
<evidence type="ECO:0000256" key="1">
    <source>
        <dbReference type="SAM" id="MobiDB-lite"/>
    </source>
</evidence>
<sequence length="116" mass="13250">MLASSLFLVLWVLLILMVPIPTHYISAFFSPTVWELPHNTKNIDHFWNHFNINYSHTLPTSLQLHHHTKQQGIMASSSKRWDNGKQQQEMVARAARDGGESSKELTEVAASKHPYG</sequence>
<protein>
    <recommendedName>
        <fullName evidence="5">Secreted protein</fullName>
    </recommendedName>
</protein>
<dbReference type="AlphaFoldDB" id="A0A9P7APM2"/>